<organism evidence="3 4">
    <name type="scientific">Aquipseudomonas alcaligenes</name>
    <name type="common">Pseudomonas alcaligenes</name>
    <dbReference type="NCBI Taxonomy" id="43263"/>
    <lineage>
        <taxon>Bacteria</taxon>
        <taxon>Pseudomonadati</taxon>
        <taxon>Pseudomonadota</taxon>
        <taxon>Gammaproteobacteria</taxon>
        <taxon>Pseudomonadales</taxon>
        <taxon>Pseudomonadaceae</taxon>
        <taxon>Aquipseudomonas</taxon>
    </lineage>
</organism>
<dbReference type="SUPFAM" id="SSF46894">
    <property type="entry name" value="C-terminal effector domain of the bipartite response regulators"/>
    <property type="match status" value="1"/>
</dbReference>
<feature type="transmembrane region" description="Helical" evidence="1">
    <location>
        <begin position="54"/>
        <end position="80"/>
    </location>
</feature>
<dbReference type="CDD" id="cd06170">
    <property type="entry name" value="LuxR_C_like"/>
    <property type="match status" value="1"/>
</dbReference>
<dbReference type="AlphaFoldDB" id="A0A2V4L236"/>
<reference evidence="3 4" key="1">
    <citation type="submission" date="2018-06" db="EMBL/GenBank/DDBJ databases">
        <title>Pseudomonas diversity within urban Lake Michigan freshwaters.</title>
        <authorList>
            <person name="Batrich M."/>
            <person name="Hatzopoulos T."/>
            <person name="Putonti C."/>
        </authorList>
    </citation>
    <scope>NUCLEOTIDE SEQUENCE [LARGE SCALE GENOMIC DNA]</scope>
    <source>
        <strain evidence="3 4">MB-090714</strain>
    </source>
</reference>
<dbReference type="InterPro" id="IPR016032">
    <property type="entry name" value="Sig_transdc_resp-reg_C-effctor"/>
</dbReference>
<dbReference type="PROSITE" id="PS50043">
    <property type="entry name" value="HTH_LUXR_2"/>
    <property type="match status" value="1"/>
</dbReference>
<dbReference type="RefSeq" id="WP_110683988.1">
    <property type="nucleotide sequence ID" value="NZ_QJRX01000011.1"/>
</dbReference>
<dbReference type="Gene3D" id="1.10.10.10">
    <property type="entry name" value="Winged helix-like DNA-binding domain superfamily/Winged helix DNA-binding domain"/>
    <property type="match status" value="1"/>
</dbReference>
<evidence type="ECO:0000313" key="4">
    <source>
        <dbReference type="Proteomes" id="UP000248146"/>
    </source>
</evidence>
<dbReference type="EMBL" id="QJRX01000011">
    <property type="protein sequence ID" value="PYC20223.1"/>
    <property type="molecule type" value="Genomic_DNA"/>
</dbReference>
<comment type="caution">
    <text evidence="3">The sequence shown here is derived from an EMBL/GenBank/DDBJ whole genome shotgun (WGS) entry which is preliminary data.</text>
</comment>
<feature type="transmembrane region" description="Helical" evidence="1">
    <location>
        <begin position="92"/>
        <end position="110"/>
    </location>
</feature>
<feature type="transmembrane region" description="Helical" evidence="1">
    <location>
        <begin position="116"/>
        <end position="134"/>
    </location>
</feature>
<dbReference type="SMART" id="SM00421">
    <property type="entry name" value="HTH_LUXR"/>
    <property type="match status" value="1"/>
</dbReference>
<name>A0A2V4L236_AQUAC</name>
<dbReference type="InterPro" id="IPR036388">
    <property type="entry name" value="WH-like_DNA-bd_sf"/>
</dbReference>
<keyword evidence="1" id="KW-0472">Membrane</keyword>
<keyword evidence="1" id="KW-0812">Transmembrane</keyword>
<protein>
    <recommendedName>
        <fullName evidence="2">HTH luxR-type domain-containing protein</fullName>
    </recommendedName>
</protein>
<feature type="domain" description="HTH luxR-type" evidence="2">
    <location>
        <begin position="464"/>
        <end position="527"/>
    </location>
</feature>
<evidence type="ECO:0000259" key="2">
    <source>
        <dbReference type="PROSITE" id="PS50043"/>
    </source>
</evidence>
<dbReference type="InterPro" id="IPR000792">
    <property type="entry name" value="Tscrpt_reg_LuxR_C"/>
</dbReference>
<dbReference type="OrthoDB" id="9774661at2"/>
<accession>A0A2V4L236</accession>
<dbReference type="GO" id="GO:0006355">
    <property type="term" value="P:regulation of DNA-templated transcription"/>
    <property type="evidence" value="ECO:0007669"/>
    <property type="project" value="InterPro"/>
</dbReference>
<dbReference type="Pfam" id="PF00196">
    <property type="entry name" value="GerE"/>
    <property type="match status" value="1"/>
</dbReference>
<gene>
    <name evidence="3" type="ORF">DMO17_18675</name>
</gene>
<keyword evidence="1" id="KW-1133">Transmembrane helix</keyword>
<dbReference type="GO" id="GO:0003677">
    <property type="term" value="F:DNA binding"/>
    <property type="evidence" value="ECO:0007669"/>
    <property type="project" value="InterPro"/>
</dbReference>
<dbReference type="Proteomes" id="UP000248146">
    <property type="component" value="Unassembled WGS sequence"/>
</dbReference>
<evidence type="ECO:0000256" key="1">
    <source>
        <dbReference type="SAM" id="Phobius"/>
    </source>
</evidence>
<sequence>MLNFVLAGCFSLFAYYGYMPSHFALAMALISLLLPVMARILHLAGWISKQQAGLLLQVLMVVVLSGNSFGLYPVLAIGLVGLLQIGFWRSPLLLMAIGVWCEVYFASASGEEQQDVVLVVSWLLCAVGTLAMLMDLSGFRQKFQGNYLLKKFATREGLANVYVVDGVLGYEELTSFSCKKLHAMAECDQGCESVRLFLRDSTSFLFEVKVDRGFYTKNIYLREVQRKAGEGLSDGQEGHSVEHDWSDLITLKAKPLFNCTTGECEGAAFDLYTSRSQLSLVGDEVALERKLCAHVEAIADKLRQEVVFLRSPLLIIRSELSMSQFVSDLCCELRASCCRVIQLVASEEQAASVRSFDIPCLMDILNGDHVAAHAIDETYDLLYVNLQSLQRLDDAFVGLLWQLVASLKEERAVGVITQGMLAELQEQQIYDHSDYFIIDDEAWSLDVIREAPRSLMKVSKGHVPVQAPDWTKDIDLIRLASNGLTNKEIAGMLNISQRTVAYRLKDIYKRVDAKGRSDAIAKLKVLGVV</sequence>
<evidence type="ECO:0000313" key="3">
    <source>
        <dbReference type="EMBL" id="PYC20223.1"/>
    </source>
</evidence>
<proteinExistence type="predicted"/>